<comment type="caution">
    <text evidence="1">The sequence shown here is derived from an EMBL/GenBank/DDBJ whole genome shotgun (WGS) entry which is preliminary data.</text>
</comment>
<dbReference type="Proteomes" id="UP001273350">
    <property type="component" value="Unassembled WGS sequence"/>
</dbReference>
<evidence type="ECO:0000313" key="1">
    <source>
        <dbReference type="EMBL" id="MDX6191641.1"/>
    </source>
</evidence>
<dbReference type="PROSITE" id="PS51257">
    <property type="entry name" value="PROKAR_LIPOPROTEIN"/>
    <property type="match status" value="1"/>
</dbReference>
<organism evidence="1 2">
    <name type="scientific">Flavobacterium cupriresistens</name>
    <dbReference type="NCBI Taxonomy" id="2893885"/>
    <lineage>
        <taxon>Bacteria</taxon>
        <taxon>Pseudomonadati</taxon>
        <taxon>Bacteroidota</taxon>
        <taxon>Flavobacteriia</taxon>
        <taxon>Flavobacteriales</taxon>
        <taxon>Flavobacteriaceae</taxon>
        <taxon>Flavobacterium</taxon>
    </lineage>
</organism>
<dbReference type="SUPFAM" id="SSF52743">
    <property type="entry name" value="Subtilisin-like"/>
    <property type="match status" value="1"/>
</dbReference>
<name>A0ABU4RMB0_9FLAO</name>
<reference evidence="1 2" key="1">
    <citation type="submission" date="2023-11" db="EMBL/GenBank/DDBJ databases">
        <title>Unpublished Manusciprt.</title>
        <authorList>
            <person name="Saticioglu I.B."/>
            <person name="Ay H."/>
            <person name="Ajmi N."/>
            <person name="Altun S."/>
            <person name="Duman M."/>
        </authorList>
    </citation>
    <scope>NUCLEOTIDE SEQUENCE [LARGE SCALE GENOMIC DNA]</scope>
    <source>
        <strain evidence="1 2">Fl-318</strain>
    </source>
</reference>
<dbReference type="RefSeq" id="WP_230002171.1">
    <property type="nucleotide sequence ID" value="NZ_CP087134.1"/>
</dbReference>
<gene>
    <name evidence="1" type="ORF">SGQ83_19965</name>
</gene>
<protein>
    <submittedName>
        <fullName evidence="1">S8 family serine peptidase</fullName>
    </submittedName>
</protein>
<dbReference type="InterPro" id="IPR036852">
    <property type="entry name" value="Peptidase_S8/S53_dom_sf"/>
</dbReference>
<dbReference type="Gene3D" id="3.40.50.200">
    <property type="entry name" value="Peptidase S8/S53 domain"/>
    <property type="match status" value="1"/>
</dbReference>
<keyword evidence="2" id="KW-1185">Reference proteome</keyword>
<dbReference type="EMBL" id="JAWXVI010000011">
    <property type="protein sequence ID" value="MDX6191641.1"/>
    <property type="molecule type" value="Genomic_DNA"/>
</dbReference>
<accession>A0ABU4RMB0</accession>
<sequence>MKSLYILSLFIVILIGCKSTKHSKVTTLKPDTEKQLDIPDQKTWYKKDFQKDNIPGISLDKWYAQNKKKPKNNNIIVAVIDTQIDLKHEDLQGVIWTNAKEIPDNGIDDDNNGYIDDCNGWSFTGTKSGGYVVWNRYEYVRIVNEWETLFKDKKETQIETKDLYKFKVYQRALKTFEEKNKYYKNWHKSLIHGVAIYPLVKDTLKHFFPKEDYTYQQLDSMYNKYKINNKKYRQRRDDNDKDLGALVFFMMSNLEVNQKTFDDVKDQEVQLDSVVNKNLNLAYNERLPIGDNPTVLEKGYGNNKISNTIKGVRTI</sequence>
<proteinExistence type="predicted"/>
<evidence type="ECO:0000313" key="2">
    <source>
        <dbReference type="Proteomes" id="UP001273350"/>
    </source>
</evidence>